<proteinExistence type="predicted"/>
<gene>
    <name evidence="1" type="ORF">SAMN06296052_113130</name>
</gene>
<reference evidence="2" key="1">
    <citation type="submission" date="2017-06" db="EMBL/GenBank/DDBJ databases">
        <authorList>
            <person name="Varghese N."/>
            <person name="Submissions S."/>
        </authorList>
    </citation>
    <scope>NUCLEOTIDE SEQUENCE [LARGE SCALE GENOMIC DNA]</scope>
    <source>
        <strain evidence="2">NKM1</strain>
    </source>
</reference>
<name>A0A239HG83_9BACT</name>
<dbReference type="Proteomes" id="UP000198432">
    <property type="component" value="Unassembled WGS sequence"/>
</dbReference>
<evidence type="ECO:0000313" key="2">
    <source>
        <dbReference type="Proteomes" id="UP000198432"/>
    </source>
</evidence>
<protein>
    <submittedName>
        <fullName evidence="1">Uncharacterized protein</fullName>
    </submittedName>
</protein>
<accession>A0A239HG83</accession>
<sequence>MYMAGLSCFIFYRFVTKNEGCKVLRVRNNFTFMVAAPRLARK</sequence>
<dbReference type="EMBL" id="FZOQ01000013">
    <property type="protein sequence ID" value="SNS80151.1"/>
    <property type="molecule type" value="Genomic_DNA"/>
</dbReference>
<organism evidence="1 2">
    <name type="scientific">Pontibacter ummariensis</name>
    <dbReference type="NCBI Taxonomy" id="1610492"/>
    <lineage>
        <taxon>Bacteria</taxon>
        <taxon>Pseudomonadati</taxon>
        <taxon>Bacteroidota</taxon>
        <taxon>Cytophagia</taxon>
        <taxon>Cytophagales</taxon>
        <taxon>Hymenobacteraceae</taxon>
        <taxon>Pontibacter</taxon>
    </lineage>
</organism>
<dbReference type="AlphaFoldDB" id="A0A239HG83"/>
<evidence type="ECO:0000313" key="1">
    <source>
        <dbReference type="EMBL" id="SNS80151.1"/>
    </source>
</evidence>
<keyword evidence="2" id="KW-1185">Reference proteome</keyword>